<feature type="region of interest" description="Disordered" evidence="1">
    <location>
        <begin position="201"/>
        <end position="221"/>
    </location>
</feature>
<proteinExistence type="predicted"/>
<dbReference type="RefSeq" id="WP_378161130.1">
    <property type="nucleotide sequence ID" value="NZ_JBHSBU010000001.1"/>
</dbReference>
<feature type="region of interest" description="Disordered" evidence="1">
    <location>
        <begin position="236"/>
        <end position="276"/>
    </location>
</feature>
<feature type="signal peptide" evidence="2">
    <location>
        <begin position="1"/>
        <end position="19"/>
    </location>
</feature>
<feature type="compositionally biased region" description="Gly residues" evidence="1">
    <location>
        <begin position="256"/>
        <end position="276"/>
    </location>
</feature>
<name>A0ABV8MMG0_9NEIS</name>
<feature type="compositionally biased region" description="Basic and acidic residues" evidence="1">
    <location>
        <begin position="207"/>
        <end position="221"/>
    </location>
</feature>
<dbReference type="Proteomes" id="UP001595791">
    <property type="component" value="Unassembled WGS sequence"/>
</dbReference>
<dbReference type="NCBIfam" id="NF041109">
    <property type="entry name" value="VF_TspB_C_term"/>
    <property type="match status" value="1"/>
</dbReference>
<feature type="chain" id="PRO_5047145876" evidence="2">
    <location>
        <begin position="20"/>
        <end position="435"/>
    </location>
</feature>
<comment type="caution">
    <text evidence="3">The sequence shown here is derived from an EMBL/GenBank/DDBJ whole genome shotgun (WGS) entry which is preliminary data.</text>
</comment>
<dbReference type="EMBL" id="JBHSBU010000001">
    <property type="protein sequence ID" value="MFC4158450.1"/>
    <property type="molecule type" value="Genomic_DNA"/>
</dbReference>
<evidence type="ECO:0000256" key="2">
    <source>
        <dbReference type="SAM" id="SignalP"/>
    </source>
</evidence>
<reference evidence="4" key="1">
    <citation type="journal article" date="2019" name="Int. J. Syst. Evol. Microbiol.">
        <title>The Global Catalogue of Microorganisms (GCM) 10K type strain sequencing project: providing services to taxonomists for standard genome sequencing and annotation.</title>
        <authorList>
            <consortium name="The Broad Institute Genomics Platform"/>
            <consortium name="The Broad Institute Genome Sequencing Center for Infectious Disease"/>
            <person name="Wu L."/>
            <person name="Ma J."/>
        </authorList>
    </citation>
    <scope>NUCLEOTIDE SEQUENCE [LARGE SCALE GENOMIC DNA]</scope>
    <source>
        <strain evidence="4">LMG 29894</strain>
    </source>
</reference>
<accession>A0ABV8MMG0</accession>
<gene>
    <name evidence="3" type="ORF">ACFOW7_03650</name>
</gene>
<organism evidence="3 4">
    <name type="scientific">Chitinimonas lacunae</name>
    <dbReference type="NCBI Taxonomy" id="1963018"/>
    <lineage>
        <taxon>Bacteria</taxon>
        <taxon>Pseudomonadati</taxon>
        <taxon>Pseudomonadota</taxon>
        <taxon>Betaproteobacteria</taxon>
        <taxon>Neisseriales</taxon>
        <taxon>Chitinibacteraceae</taxon>
        <taxon>Chitinimonas</taxon>
    </lineage>
</organism>
<evidence type="ECO:0000313" key="3">
    <source>
        <dbReference type="EMBL" id="MFC4158450.1"/>
    </source>
</evidence>
<keyword evidence="4" id="KW-1185">Reference proteome</keyword>
<sequence length="435" mass="46945">MDSLFRLIFLLIFSAVVYSADTDQPQNQKVCDTDQRCISGSLSDYQKKFFPTAKPDEPYFRNARACNYYDKPATCYDGKFNSDNPNYLIWAIVYVIKEQCPKGTIWDPQQKKCVEDCSARKGEKIANIYLGCYNGCHTGEYEVWRGGKSREWGSVFTGTKCGPSDPTKPPEQGHPCNGKKMCDVGAKDPCPDGYGSIQMGNKKKCIKNGEPENPKNRDDSECKEGQIKFEGKCQNLTDIFPDSGDGNGDGNDDGSGDGNGNGDGNGDGNGNGNGNGNGDGQGSDFCKKNPESIACKKSEFGGSCGSFSCKGDAILCAMAKEQHKRNCEMFETPNEYSEKGKKAVAGDAEILKSLPKNSMGDPVNISEKLFTGDDEFLGGSASCPPPRVVSIALMGRVEQIAIEWTPACTLAGYMKPVLLLVAALAALKIILGGMS</sequence>
<evidence type="ECO:0000256" key="1">
    <source>
        <dbReference type="SAM" id="MobiDB-lite"/>
    </source>
</evidence>
<evidence type="ECO:0000313" key="4">
    <source>
        <dbReference type="Proteomes" id="UP001595791"/>
    </source>
</evidence>
<keyword evidence="2" id="KW-0732">Signal</keyword>
<protein>
    <submittedName>
        <fullName evidence="3">Virulence factor TspB C-terminal domain-related protein</fullName>
    </submittedName>
</protein>